<dbReference type="RefSeq" id="WP_173533818.1">
    <property type="nucleotide sequence ID" value="NZ_CP054143.1"/>
</dbReference>
<dbReference type="EMBL" id="CP054143">
    <property type="protein sequence ID" value="QKJ67315.1"/>
    <property type="molecule type" value="Genomic_DNA"/>
</dbReference>
<accession>A0A6M8SQ51</accession>
<evidence type="ECO:0000313" key="2">
    <source>
        <dbReference type="Proteomes" id="UP000504844"/>
    </source>
</evidence>
<proteinExistence type="predicted"/>
<dbReference type="Proteomes" id="UP000504844">
    <property type="component" value="Chromosome"/>
</dbReference>
<protein>
    <submittedName>
        <fullName evidence="1">Uncharacterized protein</fullName>
    </submittedName>
</protein>
<dbReference type="KEGG" id="dee:HQN60_11740"/>
<organism evidence="1 2">
    <name type="scientific">Deefgea piscis</name>
    <dbReference type="NCBI Taxonomy" id="2739061"/>
    <lineage>
        <taxon>Bacteria</taxon>
        <taxon>Pseudomonadati</taxon>
        <taxon>Pseudomonadota</taxon>
        <taxon>Betaproteobacteria</taxon>
        <taxon>Neisseriales</taxon>
        <taxon>Chitinibacteraceae</taxon>
        <taxon>Deefgea</taxon>
    </lineage>
</organism>
<dbReference type="AlphaFoldDB" id="A0A6M8SQ51"/>
<reference evidence="1 2" key="1">
    <citation type="submission" date="2020-05" db="EMBL/GenBank/DDBJ databases">
        <title>Complete genome sequence of Deefgea sp. D17.</title>
        <authorList>
            <person name="Bae J.-W."/>
            <person name="Han J.E."/>
        </authorList>
    </citation>
    <scope>NUCLEOTIDE SEQUENCE [LARGE SCALE GENOMIC DNA]</scope>
    <source>
        <strain evidence="1 2">D17</strain>
    </source>
</reference>
<sequence length="139" mass="15454">MLKNFTNKIPSVAKAIPIPSTAAMDAFNNLVDAWKDCNNTAEIEKTKRENIKSWRDTNIKAIEENSAILKLYLEKSFQERASTIQGTFERLDQALVEGNSEVVGLMMNSIVAIVKESPLAQARQVIADMNNPNVSTIDI</sequence>
<gene>
    <name evidence="1" type="ORF">HQN60_11740</name>
</gene>
<keyword evidence="2" id="KW-1185">Reference proteome</keyword>
<name>A0A6M8SQ51_9NEIS</name>
<evidence type="ECO:0000313" key="1">
    <source>
        <dbReference type="EMBL" id="QKJ67315.1"/>
    </source>
</evidence>